<organism evidence="1 2">
    <name type="scientific">Lysobacter enzymogenes</name>
    <dbReference type="NCBI Taxonomy" id="69"/>
    <lineage>
        <taxon>Bacteria</taxon>
        <taxon>Pseudomonadati</taxon>
        <taxon>Pseudomonadota</taxon>
        <taxon>Gammaproteobacteria</taxon>
        <taxon>Lysobacterales</taxon>
        <taxon>Lysobacteraceae</taxon>
        <taxon>Lysobacter</taxon>
    </lineage>
</organism>
<evidence type="ECO:0000313" key="1">
    <source>
        <dbReference type="EMBL" id="ALN58005.1"/>
    </source>
</evidence>
<accession>A0A0S2DHH6</accession>
<dbReference type="KEGG" id="lez:GLE_2657"/>
<dbReference type="PATRIC" id="fig|69.6.peg.2616"/>
<name>A0A0S2DHH6_LYSEN</name>
<evidence type="ECO:0000313" key="2">
    <source>
        <dbReference type="Proteomes" id="UP000061569"/>
    </source>
</evidence>
<reference evidence="1 2" key="1">
    <citation type="submission" date="2015-11" db="EMBL/GenBank/DDBJ databases">
        <title>Genome sequences of Lysobacter enzymogenes strain C3 and Lysobacter antibioticus ATCC 29479.</title>
        <authorList>
            <person name="Kobayashi D.Y."/>
        </authorList>
    </citation>
    <scope>NUCLEOTIDE SEQUENCE [LARGE SCALE GENOMIC DNA]</scope>
    <source>
        <strain evidence="1 2">C3</strain>
    </source>
</reference>
<sequence>MILFLALTFVGIAISALCAFAIFWPLALVHLRDRHPALRGELGEAAFVAPAAWNWLLRQRYRGAGDRNLDGLATPARVSLLITFAALACAGLLWLLSLMVP</sequence>
<dbReference type="OrthoDB" id="5959585at2"/>
<proteinExistence type="predicted"/>
<dbReference type="STRING" id="69.GLE_2657"/>
<dbReference type="EMBL" id="CP013140">
    <property type="protein sequence ID" value="ALN58005.1"/>
    <property type="molecule type" value="Genomic_DNA"/>
</dbReference>
<dbReference type="AlphaFoldDB" id="A0A0S2DHH6"/>
<protein>
    <submittedName>
        <fullName evidence="1">Uncharacterized protein</fullName>
    </submittedName>
</protein>
<dbReference type="Proteomes" id="UP000061569">
    <property type="component" value="Chromosome"/>
</dbReference>
<dbReference type="RefSeq" id="WP_057947709.1">
    <property type="nucleotide sequence ID" value="NZ_CP067396.1"/>
</dbReference>
<gene>
    <name evidence="1" type="ORF">GLE_2657</name>
</gene>